<gene>
    <name evidence="4" type="ORF">Taro_015714</name>
</gene>
<keyword evidence="5" id="KW-1185">Reference proteome</keyword>
<feature type="compositionally biased region" description="Low complexity" evidence="2">
    <location>
        <begin position="76"/>
        <end position="102"/>
    </location>
</feature>
<protein>
    <recommendedName>
        <fullName evidence="3">Putative plant transposon protein domain-containing protein</fullName>
    </recommendedName>
</protein>
<organism evidence="4 5">
    <name type="scientific">Colocasia esculenta</name>
    <name type="common">Wild taro</name>
    <name type="synonym">Arum esculentum</name>
    <dbReference type="NCBI Taxonomy" id="4460"/>
    <lineage>
        <taxon>Eukaryota</taxon>
        <taxon>Viridiplantae</taxon>
        <taxon>Streptophyta</taxon>
        <taxon>Embryophyta</taxon>
        <taxon>Tracheophyta</taxon>
        <taxon>Spermatophyta</taxon>
        <taxon>Magnoliopsida</taxon>
        <taxon>Liliopsida</taxon>
        <taxon>Araceae</taxon>
        <taxon>Aroideae</taxon>
        <taxon>Colocasieae</taxon>
        <taxon>Colocasia</taxon>
    </lineage>
</organism>
<name>A0A843UIA2_COLES</name>
<evidence type="ECO:0000256" key="2">
    <source>
        <dbReference type="SAM" id="MobiDB-lite"/>
    </source>
</evidence>
<sequence length="793" mass="89853">MVRKLGPRRGARSRATSRPIPAEVAIEQLERRTKRRNDPAEQPGSSSAPQRASKRGRTSTSGRGSHSPNPRQDVQSSSSEDPEGSSSSSESSESQEVEISSESRIAAKHILKPRILDLTDNFPIFYPRLVQEFYKNLKCTKFGYKSVVKGVEIDLPTDLAATLFHAPDEGENCNQYEFDLHEAYTLLTGLPSDESDPKQTHVTKYNTNTFSPSLRIIHHMLTTIITPQGGGRDRLTETQRFILFCMKKNIKANLHDIMYQIMSETIRKNLKRSLPYAAHLTSVFEHFGVPLAGEKSQVIPKSNIYCFKNIKKFMGFRFEDNQIRRGPVLFEAPEIQEDQPHVQENLPQEQEDQSPHVEGQPQIQEEQPLRPEDQVQLPEVQAHWPEYQQLVDEDQPQPSPEGDILANSPISPHFVPSSSIHPDLEPPNFQASTSSGGSSIPTELLSFLNSKFDALNSSIHTMSERFEVRIKRLENRVSANFIAQKAASDYAAQRFNRLIGSLADASEDLKEHQQKLEIVLQGILANSQADVFNTTETLSQLNMTRCAFAHLADDLESMKNFNAHLDNQISELKMEFKILSRPGWSVGSSSTSQPATDDLLRIQDNLMENTNRMEHFLQTKLTSIHEQMKSSMASKEKRMYKHFLQKECRHTLQWCRHNNTYSKAKCVNIRQVCRHNSRVCRHELQFFWNQSTQVDTLIRAGRHWIQLPEQLFCELGQEVDTLSERVDTGYFSSSSSCQLPDNVSTQPPGQVDTLHQDSNLSASLATCPSRAIRILLGTRALVPLKGIFGILRL</sequence>
<feature type="region of interest" description="Disordered" evidence="2">
    <location>
        <begin position="343"/>
        <end position="374"/>
    </location>
</feature>
<reference evidence="4" key="1">
    <citation type="submission" date="2017-07" db="EMBL/GenBank/DDBJ databases">
        <title>Taro Niue Genome Assembly and Annotation.</title>
        <authorList>
            <person name="Atibalentja N."/>
            <person name="Keating K."/>
            <person name="Fields C.J."/>
        </authorList>
    </citation>
    <scope>NUCLEOTIDE SEQUENCE</scope>
    <source>
        <strain evidence="4">Niue_2</strain>
        <tissue evidence="4">Leaf</tissue>
    </source>
</reference>
<feature type="region of interest" description="Disordered" evidence="2">
    <location>
        <begin position="392"/>
        <end position="437"/>
    </location>
</feature>
<evidence type="ECO:0000313" key="5">
    <source>
        <dbReference type="Proteomes" id="UP000652761"/>
    </source>
</evidence>
<dbReference type="Pfam" id="PF20167">
    <property type="entry name" value="Transposase_32"/>
    <property type="match status" value="1"/>
</dbReference>
<accession>A0A843UIA2</accession>
<feature type="coiled-coil region" evidence="1">
    <location>
        <begin position="495"/>
        <end position="522"/>
    </location>
</feature>
<keyword evidence="1" id="KW-0175">Coiled coil</keyword>
<evidence type="ECO:0000259" key="3">
    <source>
        <dbReference type="Pfam" id="PF20167"/>
    </source>
</evidence>
<dbReference type="InterPro" id="IPR046796">
    <property type="entry name" value="Transposase_32_dom"/>
</dbReference>
<evidence type="ECO:0000313" key="4">
    <source>
        <dbReference type="EMBL" id="MQL83225.1"/>
    </source>
</evidence>
<evidence type="ECO:0000256" key="1">
    <source>
        <dbReference type="SAM" id="Coils"/>
    </source>
</evidence>
<dbReference type="Proteomes" id="UP000652761">
    <property type="component" value="Unassembled WGS sequence"/>
</dbReference>
<feature type="region of interest" description="Disordered" evidence="2">
    <location>
        <begin position="1"/>
        <end position="102"/>
    </location>
</feature>
<feature type="domain" description="Putative plant transposon protein" evidence="3">
    <location>
        <begin position="119"/>
        <end position="290"/>
    </location>
</feature>
<feature type="compositionally biased region" description="Polar residues" evidence="2">
    <location>
        <begin position="66"/>
        <end position="75"/>
    </location>
</feature>
<dbReference type="EMBL" id="NMUH01000684">
    <property type="protein sequence ID" value="MQL83225.1"/>
    <property type="molecule type" value="Genomic_DNA"/>
</dbReference>
<comment type="caution">
    <text evidence="4">The sequence shown here is derived from an EMBL/GenBank/DDBJ whole genome shotgun (WGS) entry which is preliminary data.</text>
</comment>
<proteinExistence type="predicted"/>
<dbReference type="AlphaFoldDB" id="A0A843UIA2"/>
<feature type="compositionally biased region" description="Basic residues" evidence="2">
    <location>
        <begin position="1"/>
        <end position="12"/>
    </location>
</feature>
<feature type="compositionally biased region" description="Basic and acidic residues" evidence="2">
    <location>
        <begin position="28"/>
        <end position="39"/>
    </location>
</feature>